<dbReference type="SMART" id="SM00298">
    <property type="entry name" value="CHROMO"/>
    <property type="match status" value="1"/>
</dbReference>
<feature type="compositionally biased region" description="Basic residues" evidence="3">
    <location>
        <begin position="186"/>
        <end position="201"/>
    </location>
</feature>
<evidence type="ECO:0000256" key="1">
    <source>
        <dbReference type="ARBA" id="ARBA00004123"/>
    </source>
</evidence>
<dbReference type="AlphaFoldDB" id="A0AAD3Y1Q2"/>
<dbReference type="InterPro" id="IPR023779">
    <property type="entry name" value="Chromodomain_CS"/>
</dbReference>
<dbReference type="Gene3D" id="2.40.50.40">
    <property type="match status" value="1"/>
</dbReference>
<dbReference type="PANTHER" id="PTHR47240:SF2">
    <property type="entry name" value="CHROMO DOMAIN-CONTAINING PROTEIN LHP1"/>
    <property type="match status" value="1"/>
</dbReference>
<name>A0AAD3Y1Q2_NEPGR</name>
<feature type="region of interest" description="Disordered" evidence="3">
    <location>
        <begin position="318"/>
        <end position="349"/>
    </location>
</feature>
<dbReference type="InterPro" id="IPR023780">
    <property type="entry name" value="Chromo_domain"/>
</dbReference>
<gene>
    <name evidence="5" type="ORF">Nepgr_025634</name>
</gene>
<dbReference type="Pfam" id="PF00385">
    <property type="entry name" value="Chromo"/>
    <property type="match status" value="1"/>
</dbReference>
<dbReference type="InterPro" id="IPR016197">
    <property type="entry name" value="Chromo-like_dom_sf"/>
</dbReference>
<dbReference type="SMART" id="SM00300">
    <property type="entry name" value="ChSh"/>
    <property type="match status" value="1"/>
</dbReference>
<proteinExistence type="predicted"/>
<keyword evidence="6" id="KW-1185">Reference proteome</keyword>
<accession>A0AAD3Y1Q2</accession>
<dbReference type="GO" id="GO:0000792">
    <property type="term" value="C:heterochromatin"/>
    <property type="evidence" value="ECO:0007669"/>
    <property type="project" value="UniProtKB-ARBA"/>
</dbReference>
<dbReference type="CDD" id="cd00024">
    <property type="entry name" value="CD_CSD"/>
    <property type="match status" value="1"/>
</dbReference>
<dbReference type="PROSITE" id="PS50013">
    <property type="entry name" value="CHROMO_2"/>
    <property type="match status" value="1"/>
</dbReference>
<dbReference type="SUPFAM" id="SSF54160">
    <property type="entry name" value="Chromo domain-like"/>
    <property type="match status" value="1"/>
</dbReference>
<dbReference type="InterPro" id="IPR044251">
    <property type="entry name" value="LHP1-like"/>
</dbReference>
<evidence type="ECO:0000256" key="2">
    <source>
        <dbReference type="ARBA" id="ARBA00023242"/>
    </source>
</evidence>
<comment type="caution">
    <text evidence="5">The sequence shown here is derived from an EMBL/GenBank/DDBJ whole genome shotgun (WGS) entry which is preliminary data.</text>
</comment>
<dbReference type="EMBL" id="BSYO01000026">
    <property type="protein sequence ID" value="GMH23791.1"/>
    <property type="molecule type" value="Genomic_DNA"/>
</dbReference>
<evidence type="ECO:0000259" key="4">
    <source>
        <dbReference type="PROSITE" id="PS50013"/>
    </source>
</evidence>
<feature type="domain" description="Chromo" evidence="4">
    <location>
        <begin position="128"/>
        <end position="187"/>
    </location>
</feature>
<feature type="compositionally biased region" description="Basic residues" evidence="3">
    <location>
        <begin position="332"/>
        <end position="345"/>
    </location>
</feature>
<reference evidence="5" key="1">
    <citation type="submission" date="2023-05" db="EMBL/GenBank/DDBJ databases">
        <title>Nepenthes gracilis genome sequencing.</title>
        <authorList>
            <person name="Fukushima K."/>
        </authorList>
    </citation>
    <scope>NUCLEOTIDE SEQUENCE</scope>
    <source>
        <strain evidence="5">SING2019-196</strain>
    </source>
</reference>
<dbReference type="Proteomes" id="UP001279734">
    <property type="component" value="Unassembled WGS sequence"/>
</dbReference>
<feature type="compositionally biased region" description="Basic and acidic residues" evidence="3">
    <location>
        <begin position="261"/>
        <end position="270"/>
    </location>
</feature>
<evidence type="ECO:0000313" key="6">
    <source>
        <dbReference type="Proteomes" id="UP001279734"/>
    </source>
</evidence>
<dbReference type="GO" id="GO:0031507">
    <property type="term" value="P:heterochromatin formation"/>
    <property type="evidence" value="ECO:0007669"/>
    <property type="project" value="InterPro"/>
</dbReference>
<dbReference type="InterPro" id="IPR000953">
    <property type="entry name" value="Chromo/chromo_shadow_dom"/>
</dbReference>
<feature type="compositionally biased region" description="Acidic residues" evidence="3">
    <location>
        <begin position="103"/>
        <end position="112"/>
    </location>
</feature>
<dbReference type="InterPro" id="IPR008251">
    <property type="entry name" value="Chromo_shadow_dom"/>
</dbReference>
<feature type="region of interest" description="Disordered" evidence="3">
    <location>
        <begin position="261"/>
        <end position="287"/>
    </location>
</feature>
<feature type="region of interest" description="Disordered" evidence="3">
    <location>
        <begin position="1"/>
        <end position="40"/>
    </location>
</feature>
<feature type="region of interest" description="Disordered" evidence="3">
    <location>
        <begin position="186"/>
        <end position="209"/>
    </location>
</feature>
<keyword evidence="2" id="KW-0539">Nucleus</keyword>
<feature type="compositionally biased region" description="Polar residues" evidence="3">
    <location>
        <begin position="17"/>
        <end position="27"/>
    </location>
</feature>
<sequence length="458" mass="51607">MKRAKSNGESGSPWILQFQSQSESQIPNEEHEKLPSSTTTYTYCQDEEVVEAVKTFGPGLELAVTEAEVENGSESEPEEEKDEEEDEREDEEGGGRGGHQGEEEGDTDGEMEEQVQVQVRAKLAEDFYEIEAVRKKRIFKGEPQYLIKWRGWPESSNTWEPLEHLQTCPDVVEAFEESLLSRQKRTYRKRKHKFTQPKKKGQYSYGGSRSLTTSVKLPLSDEVQSSAQLNSSNPANLCPSFLPSTSCQAVELDEDLKKQRLARKTDEDGSRNLCTVGNKDNNDDDISYDENVSVRKLSVHFQEPMTVEGDSPEIFLSKVDGKKSGQNDRCTGAKRRKSGSVRRFKQGSTSVNPSYIGNATLNFVTSYDRMEQLMAGNNNGFCRDDFDFSQSGSVITRIIKPISYSASVLNNNQDVSVTFVAMRADGKEVVIDNKFLKANNPLLLINFYEQHLRYSPTS</sequence>
<dbReference type="PROSITE" id="PS00598">
    <property type="entry name" value="CHROMO_1"/>
    <property type="match status" value="1"/>
</dbReference>
<feature type="compositionally biased region" description="Acidic residues" evidence="3">
    <location>
        <begin position="67"/>
        <end position="92"/>
    </location>
</feature>
<organism evidence="5 6">
    <name type="scientific">Nepenthes gracilis</name>
    <name type="common">Slender pitcher plant</name>
    <dbReference type="NCBI Taxonomy" id="150966"/>
    <lineage>
        <taxon>Eukaryota</taxon>
        <taxon>Viridiplantae</taxon>
        <taxon>Streptophyta</taxon>
        <taxon>Embryophyta</taxon>
        <taxon>Tracheophyta</taxon>
        <taxon>Spermatophyta</taxon>
        <taxon>Magnoliopsida</taxon>
        <taxon>eudicotyledons</taxon>
        <taxon>Gunneridae</taxon>
        <taxon>Pentapetalae</taxon>
        <taxon>Caryophyllales</taxon>
        <taxon>Nepenthaceae</taxon>
        <taxon>Nepenthes</taxon>
    </lineage>
</organism>
<evidence type="ECO:0000256" key="3">
    <source>
        <dbReference type="SAM" id="MobiDB-lite"/>
    </source>
</evidence>
<dbReference type="PANTHER" id="PTHR47240">
    <property type="entry name" value="CHROMO DOMAIN-CONTAINING PROTEIN LHP1"/>
    <property type="match status" value="1"/>
</dbReference>
<evidence type="ECO:0000313" key="5">
    <source>
        <dbReference type="EMBL" id="GMH23791.1"/>
    </source>
</evidence>
<feature type="region of interest" description="Disordered" evidence="3">
    <location>
        <begin position="55"/>
        <end position="112"/>
    </location>
</feature>
<protein>
    <recommendedName>
        <fullName evidence="4">Chromo domain-containing protein</fullName>
    </recommendedName>
</protein>
<comment type="subcellular location">
    <subcellularLocation>
        <location evidence="1">Nucleus</location>
    </subcellularLocation>
</comment>
<dbReference type="GO" id="GO:0005634">
    <property type="term" value="C:nucleus"/>
    <property type="evidence" value="ECO:0007669"/>
    <property type="project" value="UniProtKB-SubCell"/>
</dbReference>